<dbReference type="EMBL" id="JAMYRI010000017">
    <property type="protein sequence ID" value="MER9287036.1"/>
    <property type="molecule type" value="Genomic_DNA"/>
</dbReference>
<evidence type="ECO:0000313" key="1">
    <source>
        <dbReference type="EMBL" id="MER9287036.1"/>
    </source>
</evidence>
<protein>
    <submittedName>
        <fullName evidence="1">Uncharacterized protein</fullName>
    </submittedName>
</protein>
<comment type="caution">
    <text evidence="1">The sequence shown here is derived from an EMBL/GenBank/DDBJ whole genome shotgun (WGS) entry which is preliminary data.</text>
</comment>
<dbReference type="Proteomes" id="UP001480082">
    <property type="component" value="Unassembled WGS sequence"/>
</dbReference>
<accession>A0ACC6T558</accession>
<reference evidence="1 2" key="1">
    <citation type="journal article" date="2024" name="Proc. Natl. Acad. Sci. U.S.A.">
        <title>The evolutionary genomics of adaptation to stress in wild rhizobium bacteria.</title>
        <authorList>
            <person name="Kehlet-Delgado H."/>
            <person name="Montoya A.P."/>
            <person name="Jensen K.T."/>
            <person name="Wendlandt C.E."/>
            <person name="Dexheimer C."/>
            <person name="Roberts M."/>
            <person name="Torres Martinez L."/>
            <person name="Friesen M.L."/>
            <person name="Griffitts J.S."/>
            <person name="Porter S.S."/>
        </authorList>
    </citation>
    <scope>NUCLEOTIDE SEQUENCE [LARGE SCALE GENOMIC DNA]</scope>
    <source>
        <strain evidence="1 2">M0468</strain>
    </source>
</reference>
<evidence type="ECO:0000313" key="2">
    <source>
        <dbReference type="Proteomes" id="UP001480082"/>
    </source>
</evidence>
<name>A0ACC6T558_9HYPH</name>
<keyword evidence="2" id="KW-1185">Reference proteome</keyword>
<organism evidence="1 2">
    <name type="scientific">Mesorhizobium australicum</name>
    <dbReference type="NCBI Taxonomy" id="536018"/>
    <lineage>
        <taxon>Bacteria</taxon>
        <taxon>Pseudomonadati</taxon>
        <taxon>Pseudomonadota</taxon>
        <taxon>Alphaproteobacteria</taxon>
        <taxon>Hyphomicrobiales</taxon>
        <taxon>Phyllobacteriaceae</taxon>
        <taxon>Mesorhizobium</taxon>
    </lineage>
</organism>
<sequence>MAWFGTLRALGVPLGDLVMLMVLELVVLATLAGALGAALRYLMAALLLPDVALRRLFGLDAKAACSVIREVNRLRAQFPQMQTAAPVDETGSGGNCGGQETVAVARCNNITPRHNSAISFVTGDHRQ</sequence>
<gene>
    <name evidence="1" type="ORF">NKI81_24280</name>
</gene>
<proteinExistence type="predicted"/>